<feature type="non-terminal residue" evidence="1">
    <location>
        <position position="1"/>
    </location>
</feature>
<gene>
    <name evidence="1" type="ORF">LCGC14_2527370</name>
</gene>
<evidence type="ECO:0000313" key="1">
    <source>
        <dbReference type="EMBL" id="KKL13280.1"/>
    </source>
</evidence>
<reference evidence="1" key="1">
    <citation type="journal article" date="2015" name="Nature">
        <title>Complex archaea that bridge the gap between prokaryotes and eukaryotes.</title>
        <authorList>
            <person name="Spang A."/>
            <person name="Saw J.H."/>
            <person name="Jorgensen S.L."/>
            <person name="Zaremba-Niedzwiedzka K."/>
            <person name="Martijn J."/>
            <person name="Lind A.E."/>
            <person name="van Eijk R."/>
            <person name="Schleper C."/>
            <person name="Guy L."/>
            <person name="Ettema T.J."/>
        </authorList>
    </citation>
    <scope>NUCLEOTIDE SEQUENCE</scope>
</reference>
<sequence length="70" mass="7696">KKTPSKPDATFAKTVAAEMGDESIKKAAEEYRKGNLPDDQWVEQLTDKAVELGVDFDALLARTETKVKNG</sequence>
<name>A0A0F9AV34_9ZZZZ</name>
<proteinExistence type="predicted"/>
<comment type="caution">
    <text evidence="1">The sequence shown here is derived from an EMBL/GenBank/DDBJ whole genome shotgun (WGS) entry which is preliminary data.</text>
</comment>
<dbReference type="AlphaFoldDB" id="A0A0F9AV34"/>
<accession>A0A0F9AV34</accession>
<protein>
    <submittedName>
        <fullName evidence="1">Uncharacterized protein</fullName>
    </submittedName>
</protein>
<organism evidence="1">
    <name type="scientific">marine sediment metagenome</name>
    <dbReference type="NCBI Taxonomy" id="412755"/>
    <lineage>
        <taxon>unclassified sequences</taxon>
        <taxon>metagenomes</taxon>
        <taxon>ecological metagenomes</taxon>
    </lineage>
</organism>
<dbReference type="EMBL" id="LAZR01040924">
    <property type="protein sequence ID" value="KKL13280.1"/>
    <property type="molecule type" value="Genomic_DNA"/>
</dbReference>